<evidence type="ECO:0000256" key="1">
    <source>
        <dbReference type="SAM" id="MobiDB-lite"/>
    </source>
</evidence>
<feature type="region of interest" description="Disordered" evidence="1">
    <location>
        <begin position="1"/>
        <end position="54"/>
    </location>
</feature>
<protein>
    <submittedName>
        <fullName evidence="2">Uncharacterized protein</fullName>
    </submittedName>
</protein>
<proteinExistence type="predicted"/>
<feature type="compositionally biased region" description="Basic and acidic residues" evidence="1">
    <location>
        <begin position="1"/>
        <end position="16"/>
    </location>
</feature>
<reference evidence="2" key="1">
    <citation type="submission" date="2019-12" db="EMBL/GenBank/DDBJ databases">
        <authorList>
            <person name="Cremers G."/>
        </authorList>
    </citation>
    <scope>NUCLEOTIDE SEQUENCE</scope>
    <source>
        <strain evidence="2">Mbul1</strain>
    </source>
</reference>
<dbReference type="EMBL" id="LR743504">
    <property type="protein sequence ID" value="CAA2100172.1"/>
    <property type="molecule type" value="Genomic_DNA"/>
</dbReference>
<accession>A0A679INQ2</accession>
<sequence>MADDADKNSEALREKPANSAPDAVMDPNEKTEGKPGLGPKGDKTPDDETDPGGG</sequence>
<name>A0A679INQ2_9HYPH</name>
<organism evidence="2">
    <name type="scientific">Methylobacterium bullatum</name>
    <dbReference type="NCBI Taxonomy" id="570505"/>
    <lineage>
        <taxon>Bacteria</taxon>
        <taxon>Pseudomonadati</taxon>
        <taxon>Pseudomonadota</taxon>
        <taxon>Alphaproteobacteria</taxon>
        <taxon>Hyphomicrobiales</taxon>
        <taxon>Methylobacteriaceae</taxon>
        <taxon>Methylobacterium</taxon>
    </lineage>
</organism>
<evidence type="ECO:0000313" key="2">
    <source>
        <dbReference type="EMBL" id="CAA2100172.1"/>
    </source>
</evidence>
<dbReference type="AlphaFoldDB" id="A0A679INQ2"/>
<gene>
    <name evidence="2" type="ORF">MBUL_00537</name>
</gene>